<protein>
    <submittedName>
        <fullName evidence="1">Uncharacterized protein</fullName>
    </submittedName>
</protein>
<evidence type="ECO:0000313" key="1">
    <source>
        <dbReference type="EMBL" id="GGJ06803.1"/>
    </source>
</evidence>
<comment type="caution">
    <text evidence="1">The sequence shown here is derived from an EMBL/GenBank/DDBJ whole genome shotgun (WGS) entry which is preliminary data.</text>
</comment>
<name>A0A917NK42_9PSEU</name>
<dbReference type="EMBL" id="BMMT01000029">
    <property type="protein sequence ID" value="GGJ06803.1"/>
    <property type="molecule type" value="Genomic_DNA"/>
</dbReference>
<proteinExistence type="predicted"/>
<dbReference type="AlphaFoldDB" id="A0A917NK42"/>
<reference evidence="1 2" key="1">
    <citation type="journal article" date="2014" name="Int. J. Syst. Evol. Microbiol.">
        <title>Complete genome sequence of Corynebacterium casei LMG S-19264T (=DSM 44701T), isolated from a smear-ripened cheese.</title>
        <authorList>
            <consortium name="US DOE Joint Genome Institute (JGI-PGF)"/>
            <person name="Walter F."/>
            <person name="Albersmeier A."/>
            <person name="Kalinowski J."/>
            <person name="Ruckert C."/>
        </authorList>
    </citation>
    <scope>NUCLEOTIDE SEQUENCE [LARGE SCALE GENOMIC DNA]</scope>
    <source>
        <strain evidence="1 2">CGMCC 4.7206</strain>
    </source>
</reference>
<gene>
    <name evidence="1" type="ORF">GCM10011581_49710</name>
</gene>
<evidence type="ECO:0000313" key="2">
    <source>
        <dbReference type="Proteomes" id="UP000597989"/>
    </source>
</evidence>
<sequence>MQEFLDTIAVDVELLDLVEVRRVRPQHAWDVLRGRVGQHDGEHSPELLAKIAGEPVPRQRRTDVGKIPDGPLLAAVHQAAHLRRGHHEDEIRVLESGEFVGDLIGTLRGSPFFDVRLDACLLAEHRG</sequence>
<dbReference type="Proteomes" id="UP000597989">
    <property type="component" value="Unassembled WGS sequence"/>
</dbReference>
<organism evidence="1 2">
    <name type="scientific">Saccharopolyspora thermophila</name>
    <dbReference type="NCBI Taxonomy" id="89367"/>
    <lineage>
        <taxon>Bacteria</taxon>
        <taxon>Bacillati</taxon>
        <taxon>Actinomycetota</taxon>
        <taxon>Actinomycetes</taxon>
        <taxon>Pseudonocardiales</taxon>
        <taxon>Pseudonocardiaceae</taxon>
        <taxon>Saccharopolyspora</taxon>
    </lineage>
</organism>
<accession>A0A917NK42</accession>